<keyword evidence="2" id="KW-1185">Reference proteome</keyword>
<dbReference type="AlphaFoldDB" id="A0A2X3KV07"/>
<dbReference type="Proteomes" id="UP000249818">
    <property type="component" value="Chromosome BARAN1"/>
</dbReference>
<dbReference type="KEGG" id="bana:BARAN1_0433"/>
<reference evidence="2" key="1">
    <citation type="submission" date="2018-05" db="EMBL/GenBank/DDBJ databases">
        <authorList>
            <person name="Hao L."/>
        </authorList>
    </citation>
    <scope>NUCLEOTIDE SEQUENCE [LARGE SCALE GENOMIC DNA]</scope>
</reference>
<sequence>MAGLWQSCGGIAGLAAGLARASRLRRAARPRRGNGMLYFLPHGALRRGGDRAGPG</sequence>
<name>A0A2X3KV07_9BACT</name>
<accession>A0A2X3KV07</accession>
<evidence type="ECO:0000313" key="1">
    <source>
        <dbReference type="EMBL" id="SQD92458.1"/>
    </source>
</evidence>
<organism evidence="1 2">
    <name type="scientific">Candidatus Bipolaricaulis anaerobius</name>
    <dbReference type="NCBI Taxonomy" id="2026885"/>
    <lineage>
        <taxon>Bacteria</taxon>
        <taxon>Candidatus Bipolaricaulota</taxon>
        <taxon>Candidatus Bipolaricaulia</taxon>
        <taxon>Candidatus Bipolaricaulales</taxon>
        <taxon>Candidatus Bipolaricaulaceae</taxon>
        <taxon>Candidatus Bipolaricaulis</taxon>
    </lineage>
</organism>
<dbReference type="EMBL" id="LS483254">
    <property type="protein sequence ID" value="SQD92458.1"/>
    <property type="molecule type" value="Genomic_DNA"/>
</dbReference>
<evidence type="ECO:0000313" key="2">
    <source>
        <dbReference type="Proteomes" id="UP000249818"/>
    </source>
</evidence>
<protein>
    <submittedName>
        <fullName evidence="1">Uncharacterized protein</fullName>
    </submittedName>
</protein>
<proteinExistence type="predicted"/>
<gene>
    <name evidence="1" type="ORF">BARAN1_0433</name>
</gene>